<protein>
    <submittedName>
        <fullName evidence="1">Uncharacterized protein</fullName>
    </submittedName>
</protein>
<evidence type="ECO:0000313" key="2">
    <source>
        <dbReference type="Proteomes" id="UP000887116"/>
    </source>
</evidence>
<sequence>MRGEISTATKIKIFDKMHPPKENRWLVRTLISHLRNNAMHSFLLYVGKRPSSRTALYSEFTRTNFLRIHSSNDNPVCSNGAKQWRKVS</sequence>
<name>A0A8X6LVR6_TRICU</name>
<proteinExistence type="predicted"/>
<organism evidence="1 2">
    <name type="scientific">Trichonephila clavata</name>
    <name type="common">Joro spider</name>
    <name type="synonym">Nephila clavata</name>
    <dbReference type="NCBI Taxonomy" id="2740835"/>
    <lineage>
        <taxon>Eukaryota</taxon>
        <taxon>Metazoa</taxon>
        <taxon>Ecdysozoa</taxon>
        <taxon>Arthropoda</taxon>
        <taxon>Chelicerata</taxon>
        <taxon>Arachnida</taxon>
        <taxon>Araneae</taxon>
        <taxon>Araneomorphae</taxon>
        <taxon>Entelegynae</taxon>
        <taxon>Araneoidea</taxon>
        <taxon>Nephilidae</taxon>
        <taxon>Trichonephila</taxon>
    </lineage>
</organism>
<keyword evidence="2" id="KW-1185">Reference proteome</keyword>
<accession>A0A8X6LVR6</accession>
<gene>
    <name evidence="1" type="ORF">TNCT_455931</name>
</gene>
<comment type="caution">
    <text evidence="1">The sequence shown here is derived from an EMBL/GenBank/DDBJ whole genome shotgun (WGS) entry which is preliminary data.</text>
</comment>
<dbReference type="AlphaFoldDB" id="A0A8X6LVR6"/>
<dbReference type="EMBL" id="BMAO01008312">
    <property type="protein sequence ID" value="GFR22452.1"/>
    <property type="molecule type" value="Genomic_DNA"/>
</dbReference>
<evidence type="ECO:0000313" key="1">
    <source>
        <dbReference type="EMBL" id="GFR22452.1"/>
    </source>
</evidence>
<dbReference type="Proteomes" id="UP000887116">
    <property type="component" value="Unassembled WGS sequence"/>
</dbReference>
<reference evidence="1" key="1">
    <citation type="submission" date="2020-07" db="EMBL/GenBank/DDBJ databases">
        <title>Multicomponent nature underlies the extraordinary mechanical properties of spider dragline silk.</title>
        <authorList>
            <person name="Kono N."/>
            <person name="Nakamura H."/>
            <person name="Mori M."/>
            <person name="Yoshida Y."/>
            <person name="Ohtoshi R."/>
            <person name="Malay A.D."/>
            <person name="Moran D.A.P."/>
            <person name="Tomita M."/>
            <person name="Numata K."/>
            <person name="Arakawa K."/>
        </authorList>
    </citation>
    <scope>NUCLEOTIDE SEQUENCE</scope>
</reference>